<feature type="region of interest" description="Disordered" evidence="7">
    <location>
        <begin position="989"/>
        <end position="1013"/>
    </location>
</feature>
<dbReference type="AlphaFoldDB" id="W7U4A6"/>
<dbReference type="PANTHER" id="PTHR30620:SF16">
    <property type="entry name" value="LYSOSOMAL BETA GLUCOSIDASE"/>
    <property type="match status" value="1"/>
</dbReference>
<comment type="catalytic activity">
    <reaction evidence="1">
        <text>Hydrolysis of terminal, non-reducing beta-D-glucosyl residues with release of beta-D-glucose.</text>
        <dbReference type="EC" id="3.2.1.21"/>
    </reaction>
</comment>
<evidence type="ECO:0000256" key="3">
    <source>
        <dbReference type="ARBA" id="ARBA00012744"/>
    </source>
</evidence>
<evidence type="ECO:0000313" key="12">
    <source>
        <dbReference type="Proteomes" id="UP000019335"/>
    </source>
</evidence>
<evidence type="ECO:0000256" key="2">
    <source>
        <dbReference type="ARBA" id="ARBA00005336"/>
    </source>
</evidence>
<dbReference type="Gene3D" id="3.40.50.1700">
    <property type="entry name" value="Glycoside hydrolase family 3 C-terminal domain"/>
    <property type="match status" value="1"/>
</dbReference>
<dbReference type="SUPFAM" id="SSF52279">
    <property type="entry name" value="Beta-D-glucan exohydrolase, C-terminal domain"/>
    <property type="match status" value="1"/>
</dbReference>
<gene>
    <name evidence="11" type="ORF">Naga_100705g2</name>
</gene>
<dbReference type="InterPro" id="IPR017853">
    <property type="entry name" value="GH"/>
</dbReference>
<evidence type="ECO:0000259" key="10">
    <source>
        <dbReference type="SMART" id="SM01217"/>
    </source>
</evidence>
<dbReference type="FunFam" id="3.20.20.300:FF:000007">
    <property type="entry name" value="Lysosomal beta glucosidase"/>
    <property type="match status" value="1"/>
</dbReference>
<dbReference type="OrthoDB" id="416222at2759"/>
<evidence type="ECO:0000313" key="11">
    <source>
        <dbReference type="EMBL" id="EWM27766.1"/>
    </source>
</evidence>
<proteinExistence type="inferred from homology"/>
<dbReference type="InterPro" id="IPR001764">
    <property type="entry name" value="Glyco_hydro_3_N"/>
</dbReference>
<dbReference type="InterPro" id="IPR051915">
    <property type="entry name" value="Cellulose_Degrad_GH3"/>
</dbReference>
<reference evidence="11 12" key="1">
    <citation type="journal article" date="2014" name="Mol. Plant">
        <title>Chromosome Scale Genome Assembly and Transcriptome Profiling of Nannochloropsis gaditana in Nitrogen Depletion.</title>
        <authorList>
            <person name="Corteggiani Carpinelli E."/>
            <person name="Telatin A."/>
            <person name="Vitulo N."/>
            <person name="Forcato C."/>
            <person name="D'Angelo M."/>
            <person name="Schiavon R."/>
            <person name="Vezzi A."/>
            <person name="Giacometti G.M."/>
            <person name="Morosinotto T."/>
            <person name="Valle G."/>
        </authorList>
    </citation>
    <scope>NUCLEOTIDE SEQUENCE [LARGE SCALE GENOMIC DNA]</scope>
    <source>
        <strain evidence="11 12">B-31</strain>
    </source>
</reference>
<name>W7U4A6_9STRA</name>
<dbReference type="PANTHER" id="PTHR30620">
    <property type="entry name" value="PERIPLASMIC BETA-GLUCOSIDASE-RELATED"/>
    <property type="match status" value="1"/>
</dbReference>
<dbReference type="EC" id="3.2.1.21" evidence="3"/>
<dbReference type="InterPro" id="IPR026891">
    <property type="entry name" value="Fn3-like"/>
</dbReference>
<comment type="similarity">
    <text evidence="2">Belongs to the glycosyl hydrolase 3 family.</text>
</comment>
<feature type="chain" id="PRO_5004904852" description="beta-glucosidase" evidence="9">
    <location>
        <begin position="25"/>
        <end position="1039"/>
    </location>
</feature>
<accession>W7U4A6</accession>
<evidence type="ECO:0000256" key="8">
    <source>
        <dbReference type="SAM" id="Phobius"/>
    </source>
</evidence>
<comment type="caution">
    <text evidence="11">The sequence shown here is derived from an EMBL/GenBank/DDBJ whole genome shotgun (WGS) entry which is preliminary data.</text>
</comment>
<evidence type="ECO:0000256" key="1">
    <source>
        <dbReference type="ARBA" id="ARBA00000448"/>
    </source>
</evidence>
<feature type="transmembrane region" description="Helical" evidence="8">
    <location>
        <begin position="954"/>
        <end position="973"/>
    </location>
</feature>
<keyword evidence="5" id="KW-0378">Hydrolase</keyword>
<sequence length="1039" mass="112280">MACFSERWMKAWCMLLTFLHATAGLTPSAAERSLKVQDLLSSMSLEQKVGQMLQLDLVGFLDPGSLDLNTTRLAAVFRKYHIGSILNSPFTLGPCGGKNGWSAGEWKELLRRIHSTAQEVGILPPLYGIDSVHGANYIYGATLFPQQINAAASFNRELVWAMGRVQGKDTKAGGIPWLFAPILGINTQPLWSRSFETFGECPYLAAEMGKAIIRGIQTDSNPDFPGLPPAAACMKHFIAYPAAVTGHDRSPIELNARTVKSLYAPPFWAAVREAGVKSAMEAYTEVSGVPMASSREYLVDLLREEMGFEGMLVTDYNEIANLHQFHFVAENMRESVRLAMLDTSIDMSMNPPLAVGFADALLDLVKAGVVPEARVDTSVARVLALKEWLGLLDDPFHLLDAFPALEASVGSPKDKAVALALARESIVLLENPDGLLPLDPDRMAGKRILVTGRGCHSLGMQSGGWTLHWQGARRNEVFTEGSTYLEGLKARFPLAEIRYRPGVSVTGRDLGEAEALREAEAADLVVVCVGESTYAEKPGDINDLALPAGQLAYVEALMSAGPPVVAVLVEGRARVLGPALDQAAAVLDVMLAGPSGGQALAEIVAGDVNPSGRLPFTYPSFTGVAPQQYYRKPSSLCTTGRAVLPFKYIDCPRQWDFGHGLSYTSFAYVNVSLSATEIDEDTPLQVSLTVVNTGQRAGKEAVLLFVTDKVRRVTPEYKLLKRFEKVELEAGASLPLTFTLRAKEDLSFIGVDNRRQLEGGLFYVGLGPRADCRARPEECLAFTLSLSPSYDVLCEAGCAVWTRPQDGRPNDEESIPGAFHALLASATSCQETCITHRKHAPDSWDEAYVQCLERQMRSVTSQVPPPNQSPAPSEESMWRHLGRACWNPALPPVSICLLPSNRSVAAPLREIGHAEGVYRDDDINVVGDGGIDAAGGATGGPDGQGQVKVDVGELVGFVIAAALLSIGIVCGVIRLGRFFIHDGGWTQAQPLASGRRGRSWSGSGGKRSYSRGLPLLDVTEEDEVLENQGGGRREARVYE</sequence>
<dbReference type="Gene3D" id="3.20.20.300">
    <property type="entry name" value="Glycoside hydrolase, family 3, N-terminal domain"/>
    <property type="match status" value="1"/>
</dbReference>
<dbReference type="EMBL" id="AZIL01000419">
    <property type="protein sequence ID" value="EWM27766.1"/>
    <property type="molecule type" value="Genomic_DNA"/>
</dbReference>
<organism evidence="11 12">
    <name type="scientific">Nannochloropsis gaditana</name>
    <dbReference type="NCBI Taxonomy" id="72520"/>
    <lineage>
        <taxon>Eukaryota</taxon>
        <taxon>Sar</taxon>
        <taxon>Stramenopiles</taxon>
        <taxon>Ochrophyta</taxon>
        <taxon>Eustigmatophyceae</taxon>
        <taxon>Eustigmatales</taxon>
        <taxon>Monodopsidaceae</taxon>
        <taxon>Nannochloropsis</taxon>
    </lineage>
</organism>
<dbReference type="PRINTS" id="PR00133">
    <property type="entry name" value="GLHYDRLASE3"/>
</dbReference>
<evidence type="ECO:0000256" key="7">
    <source>
        <dbReference type="SAM" id="MobiDB-lite"/>
    </source>
</evidence>
<keyword evidence="8" id="KW-0812">Transmembrane</keyword>
<keyword evidence="4 9" id="KW-0732">Signal</keyword>
<dbReference type="SMART" id="SM01217">
    <property type="entry name" value="Fn3_like"/>
    <property type="match status" value="1"/>
</dbReference>
<dbReference type="InterPro" id="IPR013783">
    <property type="entry name" value="Ig-like_fold"/>
</dbReference>
<dbReference type="GO" id="GO:0009251">
    <property type="term" value="P:glucan catabolic process"/>
    <property type="evidence" value="ECO:0007669"/>
    <property type="project" value="TreeGrafter"/>
</dbReference>
<keyword evidence="12" id="KW-1185">Reference proteome</keyword>
<dbReference type="Proteomes" id="UP000019335">
    <property type="component" value="Chromosome 6"/>
</dbReference>
<keyword evidence="8" id="KW-1133">Transmembrane helix</keyword>
<evidence type="ECO:0000256" key="5">
    <source>
        <dbReference type="ARBA" id="ARBA00022801"/>
    </source>
</evidence>
<dbReference type="GO" id="GO:0008422">
    <property type="term" value="F:beta-glucosidase activity"/>
    <property type="evidence" value="ECO:0007669"/>
    <property type="project" value="UniProtKB-EC"/>
</dbReference>
<protein>
    <recommendedName>
        <fullName evidence="3">beta-glucosidase</fullName>
        <ecNumber evidence="3">3.2.1.21</ecNumber>
    </recommendedName>
</protein>
<evidence type="ECO:0000256" key="9">
    <source>
        <dbReference type="SAM" id="SignalP"/>
    </source>
</evidence>
<dbReference type="InterPro" id="IPR002772">
    <property type="entry name" value="Glyco_hydro_3_C"/>
</dbReference>
<feature type="signal peptide" evidence="9">
    <location>
        <begin position="1"/>
        <end position="24"/>
    </location>
</feature>
<feature type="domain" description="Fibronectin type III-like" evidence="10">
    <location>
        <begin position="700"/>
        <end position="770"/>
    </location>
</feature>
<evidence type="ECO:0000256" key="6">
    <source>
        <dbReference type="ARBA" id="ARBA00023295"/>
    </source>
</evidence>
<dbReference type="Pfam" id="PF01915">
    <property type="entry name" value="Glyco_hydro_3_C"/>
    <property type="match status" value="1"/>
</dbReference>
<evidence type="ECO:0000256" key="4">
    <source>
        <dbReference type="ARBA" id="ARBA00022729"/>
    </source>
</evidence>
<dbReference type="SUPFAM" id="SSF51445">
    <property type="entry name" value="(Trans)glycosidases"/>
    <property type="match status" value="1"/>
</dbReference>
<dbReference type="InterPro" id="IPR036881">
    <property type="entry name" value="Glyco_hydro_3_C_sf"/>
</dbReference>
<dbReference type="Pfam" id="PF00933">
    <property type="entry name" value="Glyco_hydro_3"/>
    <property type="match status" value="1"/>
</dbReference>
<keyword evidence="8" id="KW-0472">Membrane</keyword>
<dbReference type="Pfam" id="PF14310">
    <property type="entry name" value="Fn3-like"/>
    <property type="match status" value="1"/>
</dbReference>
<dbReference type="InterPro" id="IPR036962">
    <property type="entry name" value="Glyco_hydro_3_N_sf"/>
</dbReference>
<keyword evidence="6" id="KW-0326">Glycosidase</keyword>
<dbReference type="Gene3D" id="2.60.40.10">
    <property type="entry name" value="Immunoglobulins"/>
    <property type="match status" value="1"/>
</dbReference>